<gene>
    <name evidence="7" type="ORF">BFC18_08850</name>
</gene>
<dbReference type="SUPFAM" id="SSF53686">
    <property type="entry name" value="Tryptophan synthase beta subunit-like PLP-dependent enzymes"/>
    <property type="match status" value="1"/>
</dbReference>
<organism evidence="7 8">
    <name type="scientific">Alteromonas confluentis</name>
    <dbReference type="NCBI Taxonomy" id="1656094"/>
    <lineage>
        <taxon>Bacteria</taxon>
        <taxon>Pseudomonadati</taxon>
        <taxon>Pseudomonadota</taxon>
        <taxon>Gammaproteobacteria</taxon>
        <taxon>Alteromonadales</taxon>
        <taxon>Alteromonadaceae</taxon>
        <taxon>Alteromonas/Salinimonas group</taxon>
        <taxon>Alteromonas</taxon>
    </lineage>
</organism>
<dbReference type="InterPro" id="IPR036052">
    <property type="entry name" value="TrpB-like_PALP_sf"/>
</dbReference>
<accession>A0A1E7ZCN1</accession>
<dbReference type="InterPro" id="IPR027278">
    <property type="entry name" value="ACCD_DCysDesulf"/>
</dbReference>
<name>A0A1E7ZCN1_9ALTE</name>
<evidence type="ECO:0000256" key="5">
    <source>
        <dbReference type="PIRSR" id="PIRSR006278-2"/>
    </source>
</evidence>
<comment type="caution">
    <text evidence="7">The sequence shown here is derived from an EMBL/GenBank/DDBJ whole genome shotgun (WGS) entry which is preliminary data.</text>
</comment>
<dbReference type="Proteomes" id="UP000175691">
    <property type="component" value="Unassembled WGS sequence"/>
</dbReference>
<keyword evidence="8" id="KW-1185">Reference proteome</keyword>
<dbReference type="STRING" id="1656094.BFC18_08850"/>
<feature type="modified residue" description="N6-(pyridoxal phosphate)lysine" evidence="5">
    <location>
        <position position="59"/>
    </location>
</feature>
<dbReference type="GO" id="GO:0019148">
    <property type="term" value="F:D-cysteine desulfhydrase activity"/>
    <property type="evidence" value="ECO:0007669"/>
    <property type="project" value="TreeGrafter"/>
</dbReference>
<feature type="active site" description="Nucleophile" evidence="4">
    <location>
        <position position="85"/>
    </location>
</feature>
<evidence type="ECO:0000313" key="7">
    <source>
        <dbReference type="EMBL" id="OFC71258.1"/>
    </source>
</evidence>
<dbReference type="RefSeq" id="WP_070124886.1">
    <property type="nucleotide sequence ID" value="NZ_MDHN01000015.1"/>
</dbReference>
<evidence type="ECO:0000259" key="6">
    <source>
        <dbReference type="Pfam" id="PF00291"/>
    </source>
</evidence>
<dbReference type="AlphaFoldDB" id="A0A1E7ZCN1"/>
<feature type="domain" description="Tryptophan synthase beta chain-like PALP" evidence="6">
    <location>
        <begin position="45"/>
        <end position="303"/>
    </location>
</feature>
<dbReference type="EMBL" id="MDHN01000015">
    <property type="protein sequence ID" value="OFC71258.1"/>
    <property type="molecule type" value="Genomic_DNA"/>
</dbReference>
<reference evidence="7 8" key="1">
    <citation type="submission" date="2016-08" db="EMBL/GenBank/DDBJ databases">
        <authorList>
            <person name="Seilhamer J.J."/>
        </authorList>
    </citation>
    <scope>NUCLEOTIDE SEQUENCE [LARGE SCALE GENOMIC DNA]</scope>
    <source>
        <strain evidence="7 8">KCTC 42603</strain>
    </source>
</reference>
<dbReference type="OrthoDB" id="9801249at2"/>
<evidence type="ECO:0000256" key="2">
    <source>
        <dbReference type="ARBA" id="ARBA00008639"/>
    </source>
</evidence>
<sequence>MQDKVVVSDTQLSEVAEKMLALTTPSPLTDFKPDWPGAEFVSMQIKRDDVIHPIISGNKWRKLKHTLNALPGSCRHIISFGGGFSNHLHACGYLCMKLGIRFTALVRGDYTANPTPMLRDLASWQADIQYLDKTTYAKRTDPIWLENLQKQYPESVLIPEGGSQAHALKGVAELLEEDNSACDHIVVPVGSGATLAGLIGAKSHPVSVTGIAVLKGEGYLESLVQALLPATGQQHPWQILHDYHQGGYGKRNAALTSFCDDMTQQYDVPVEPVYSGKLLFAIKDLLEKRFFPDGTRLRIVHTGGLQGAR</sequence>
<evidence type="ECO:0000256" key="3">
    <source>
        <dbReference type="ARBA" id="ARBA00022898"/>
    </source>
</evidence>
<proteinExistence type="inferred from homology"/>
<dbReference type="PIRSF" id="PIRSF006278">
    <property type="entry name" value="ACCD_DCysDesulf"/>
    <property type="match status" value="1"/>
</dbReference>
<protein>
    <submittedName>
        <fullName evidence="7">Cysteine desulfhydrase</fullName>
    </submittedName>
</protein>
<evidence type="ECO:0000313" key="8">
    <source>
        <dbReference type="Proteomes" id="UP000175691"/>
    </source>
</evidence>
<comment type="similarity">
    <text evidence="2">Belongs to the ACC deaminase/D-cysteine desulfhydrase family.</text>
</comment>
<dbReference type="Gene3D" id="3.40.50.1100">
    <property type="match status" value="2"/>
</dbReference>
<dbReference type="PANTHER" id="PTHR43780:SF2">
    <property type="entry name" value="1-AMINOCYCLOPROPANE-1-CARBOXYLATE DEAMINASE-RELATED"/>
    <property type="match status" value="1"/>
</dbReference>
<dbReference type="PANTHER" id="PTHR43780">
    <property type="entry name" value="1-AMINOCYCLOPROPANE-1-CARBOXYLATE DEAMINASE-RELATED"/>
    <property type="match status" value="1"/>
</dbReference>
<dbReference type="InterPro" id="IPR001926">
    <property type="entry name" value="TrpB-like_PALP"/>
</dbReference>
<keyword evidence="3 5" id="KW-0663">Pyridoxal phosphate</keyword>
<evidence type="ECO:0000256" key="4">
    <source>
        <dbReference type="PIRSR" id="PIRSR006278-1"/>
    </source>
</evidence>
<dbReference type="Pfam" id="PF00291">
    <property type="entry name" value="PALP"/>
    <property type="match status" value="1"/>
</dbReference>
<comment type="cofactor">
    <cofactor evidence="1">
        <name>pyridoxal 5'-phosphate</name>
        <dbReference type="ChEBI" id="CHEBI:597326"/>
    </cofactor>
</comment>
<evidence type="ECO:0000256" key="1">
    <source>
        <dbReference type="ARBA" id="ARBA00001933"/>
    </source>
</evidence>